<organism evidence="2 3">
    <name type="scientific">Dimargaris cristalligena</name>
    <dbReference type="NCBI Taxonomy" id="215637"/>
    <lineage>
        <taxon>Eukaryota</taxon>
        <taxon>Fungi</taxon>
        <taxon>Fungi incertae sedis</taxon>
        <taxon>Zoopagomycota</taxon>
        <taxon>Kickxellomycotina</taxon>
        <taxon>Dimargaritomycetes</taxon>
        <taxon>Dimargaritales</taxon>
        <taxon>Dimargaritaceae</taxon>
        <taxon>Dimargaris</taxon>
    </lineage>
</organism>
<evidence type="ECO:0000313" key="3">
    <source>
        <dbReference type="Proteomes" id="UP000268162"/>
    </source>
</evidence>
<sequence length="117" mass="13218">MADTTVLEIVDYGESVGFTLLSLLYGTAMGVTYGRSIRLAKQLPNSGLQRKVRLEGFICPFNVFYGWARKYNGLSGSFVQIRKDSKSHSSLHYTHRCLNIHYSQTRTTTLVMLLHSP</sequence>
<keyword evidence="1" id="KW-0472">Membrane</keyword>
<protein>
    <submittedName>
        <fullName evidence="2">Uncharacterized protein</fullName>
    </submittedName>
</protein>
<evidence type="ECO:0000256" key="1">
    <source>
        <dbReference type="SAM" id="Phobius"/>
    </source>
</evidence>
<reference evidence="3" key="1">
    <citation type="journal article" date="2018" name="Nat. Microbiol.">
        <title>Leveraging single-cell genomics to expand the fungal tree of life.</title>
        <authorList>
            <person name="Ahrendt S.R."/>
            <person name="Quandt C.A."/>
            <person name="Ciobanu D."/>
            <person name="Clum A."/>
            <person name="Salamov A."/>
            <person name="Andreopoulos B."/>
            <person name="Cheng J.F."/>
            <person name="Woyke T."/>
            <person name="Pelin A."/>
            <person name="Henrissat B."/>
            <person name="Reynolds N.K."/>
            <person name="Benny G.L."/>
            <person name="Smith M.E."/>
            <person name="James T.Y."/>
            <person name="Grigoriev I.V."/>
        </authorList>
    </citation>
    <scope>NUCLEOTIDE SEQUENCE [LARGE SCALE GENOMIC DNA]</scope>
    <source>
        <strain evidence="3">RSA 468</strain>
    </source>
</reference>
<dbReference type="EMBL" id="ML003159">
    <property type="protein sequence ID" value="RKP34546.1"/>
    <property type="molecule type" value="Genomic_DNA"/>
</dbReference>
<keyword evidence="1" id="KW-1133">Transmembrane helix</keyword>
<keyword evidence="1" id="KW-0812">Transmembrane</keyword>
<gene>
    <name evidence="2" type="ORF">BJ085DRAFT_32012</name>
</gene>
<evidence type="ECO:0000313" key="2">
    <source>
        <dbReference type="EMBL" id="RKP34546.1"/>
    </source>
</evidence>
<dbReference type="Proteomes" id="UP000268162">
    <property type="component" value="Unassembled WGS sequence"/>
</dbReference>
<dbReference type="AlphaFoldDB" id="A0A4P9ZME6"/>
<keyword evidence="3" id="KW-1185">Reference proteome</keyword>
<name>A0A4P9ZME6_9FUNG</name>
<proteinExistence type="predicted"/>
<feature type="transmembrane region" description="Helical" evidence="1">
    <location>
        <begin position="15"/>
        <end position="34"/>
    </location>
</feature>
<accession>A0A4P9ZME6</accession>